<evidence type="ECO:0000256" key="1">
    <source>
        <dbReference type="SAM" id="Phobius"/>
    </source>
</evidence>
<dbReference type="PROSITE" id="PS51257">
    <property type="entry name" value="PROKAR_LIPOPROTEIN"/>
    <property type="match status" value="1"/>
</dbReference>
<keyword evidence="1" id="KW-1133">Transmembrane helix</keyword>
<proteinExistence type="predicted"/>
<keyword evidence="1" id="KW-0812">Transmembrane</keyword>
<dbReference type="EMBL" id="JBEDUW010000005">
    <property type="protein sequence ID" value="KAK9929860.1"/>
    <property type="molecule type" value="Genomic_DNA"/>
</dbReference>
<dbReference type="PANTHER" id="PTHR33780">
    <property type="entry name" value="EXPRESSED PROTEIN"/>
    <property type="match status" value="1"/>
</dbReference>
<dbReference type="Proteomes" id="UP001457282">
    <property type="component" value="Unassembled WGS sequence"/>
</dbReference>
<protein>
    <submittedName>
        <fullName evidence="2">Uncharacterized protein</fullName>
    </submittedName>
</protein>
<keyword evidence="1" id="KW-0472">Membrane</keyword>
<accession>A0AAW1X0M5</accession>
<comment type="caution">
    <text evidence="2">The sequence shown here is derived from an EMBL/GenBank/DDBJ whole genome shotgun (WGS) entry which is preliminary data.</text>
</comment>
<organism evidence="2 3">
    <name type="scientific">Rubus argutus</name>
    <name type="common">Southern blackberry</name>
    <dbReference type="NCBI Taxonomy" id="59490"/>
    <lineage>
        <taxon>Eukaryota</taxon>
        <taxon>Viridiplantae</taxon>
        <taxon>Streptophyta</taxon>
        <taxon>Embryophyta</taxon>
        <taxon>Tracheophyta</taxon>
        <taxon>Spermatophyta</taxon>
        <taxon>Magnoliopsida</taxon>
        <taxon>eudicotyledons</taxon>
        <taxon>Gunneridae</taxon>
        <taxon>Pentapetalae</taxon>
        <taxon>rosids</taxon>
        <taxon>fabids</taxon>
        <taxon>Rosales</taxon>
        <taxon>Rosaceae</taxon>
        <taxon>Rosoideae</taxon>
        <taxon>Rosoideae incertae sedis</taxon>
        <taxon>Rubus</taxon>
    </lineage>
</organism>
<dbReference type="PANTHER" id="PTHR33780:SF2">
    <property type="entry name" value="PROTEIN, PUTATIVE-RELATED"/>
    <property type="match status" value="1"/>
</dbReference>
<gene>
    <name evidence="2" type="ORF">M0R45_026933</name>
</gene>
<name>A0AAW1X0M5_RUBAR</name>
<reference evidence="2 3" key="1">
    <citation type="journal article" date="2023" name="G3 (Bethesda)">
        <title>A chromosome-length genome assembly and annotation of blackberry (Rubus argutus, cv. 'Hillquist').</title>
        <authorList>
            <person name="Bruna T."/>
            <person name="Aryal R."/>
            <person name="Dudchenko O."/>
            <person name="Sargent D.J."/>
            <person name="Mead D."/>
            <person name="Buti M."/>
            <person name="Cavallini A."/>
            <person name="Hytonen T."/>
            <person name="Andres J."/>
            <person name="Pham M."/>
            <person name="Weisz D."/>
            <person name="Mascagni F."/>
            <person name="Usai G."/>
            <person name="Natali L."/>
            <person name="Bassil N."/>
            <person name="Fernandez G.E."/>
            <person name="Lomsadze A."/>
            <person name="Armour M."/>
            <person name="Olukolu B."/>
            <person name="Poorten T."/>
            <person name="Britton C."/>
            <person name="Davik J."/>
            <person name="Ashrafi H."/>
            <person name="Aiden E.L."/>
            <person name="Borodovsky M."/>
            <person name="Worthington M."/>
        </authorList>
    </citation>
    <scope>NUCLEOTIDE SEQUENCE [LARGE SCALE GENOMIC DNA]</scope>
    <source>
        <strain evidence="2">PI 553951</strain>
    </source>
</reference>
<feature type="transmembrane region" description="Helical" evidence="1">
    <location>
        <begin position="48"/>
        <end position="75"/>
    </location>
</feature>
<keyword evidence="3" id="KW-1185">Reference proteome</keyword>
<feature type="transmembrane region" description="Helical" evidence="1">
    <location>
        <begin position="81"/>
        <end position="106"/>
    </location>
</feature>
<dbReference type="AlphaFoldDB" id="A0AAW1X0M5"/>
<evidence type="ECO:0000313" key="2">
    <source>
        <dbReference type="EMBL" id="KAK9929860.1"/>
    </source>
</evidence>
<evidence type="ECO:0000313" key="3">
    <source>
        <dbReference type="Proteomes" id="UP001457282"/>
    </source>
</evidence>
<sequence>MQIGNLRQSTMFDVSFNKLTGPIPLSFGCLTKIASTCAIFDEYVMMDLLLCCYIFPVKTVMRPMIIIGTLCVPTIPRTKIMLLQVVIVLLGVAAVVGFAVFLFRIWSYGRRRREKSSTQHACLLKLFEDDNELEVELGIRD</sequence>